<feature type="compositionally biased region" description="Low complexity" evidence="8">
    <location>
        <begin position="152"/>
        <end position="170"/>
    </location>
</feature>
<dbReference type="Proteomes" id="UP000646827">
    <property type="component" value="Unassembled WGS sequence"/>
</dbReference>
<comment type="subcellular location">
    <subcellularLocation>
        <location evidence="1">Cytoplasm</location>
    </subcellularLocation>
</comment>
<evidence type="ECO:0000256" key="8">
    <source>
        <dbReference type="SAM" id="MobiDB-lite"/>
    </source>
</evidence>
<dbReference type="InterPro" id="IPR001752">
    <property type="entry name" value="Kinesin_motor_dom"/>
</dbReference>
<evidence type="ECO:0000256" key="4">
    <source>
        <dbReference type="ARBA" id="ARBA00022840"/>
    </source>
</evidence>
<dbReference type="OrthoDB" id="3176171at2759"/>
<feature type="coiled-coil region" evidence="7">
    <location>
        <begin position="963"/>
        <end position="1057"/>
    </location>
</feature>
<feature type="region of interest" description="Disordered" evidence="8">
    <location>
        <begin position="361"/>
        <end position="402"/>
    </location>
</feature>
<dbReference type="EMBL" id="JAEPRB010000015">
    <property type="protein sequence ID" value="KAG2226634.1"/>
    <property type="molecule type" value="Genomic_DNA"/>
</dbReference>
<dbReference type="InterPro" id="IPR036961">
    <property type="entry name" value="Kinesin_motor_dom_sf"/>
</dbReference>
<keyword evidence="2" id="KW-0963">Cytoplasm</keyword>
<evidence type="ECO:0000256" key="6">
    <source>
        <dbReference type="PROSITE-ProRule" id="PRU00283"/>
    </source>
</evidence>
<dbReference type="GO" id="GO:0007052">
    <property type="term" value="P:mitotic spindle organization"/>
    <property type="evidence" value="ECO:0007669"/>
    <property type="project" value="TreeGrafter"/>
</dbReference>
<sequence length="1917" mass="216445">MGFGNHIATASTSATTNTSINSKETTPVQVAVRVRPLTSQDRAQPRFSQSTESDVIKTFESSITVVPQQKAYSFDQVFDTESTQEQVFTAIASKMVDRFMDGYNVTILAYGQTSSGKTYTMGTEIDDNRQPEHEGIIPRAMAQLFQQLHLQQHPYKQSQQSHHPQHHQPSTKLKSSRRPISTTGPAGGSGLRTPGSTTTTNGGNNRRIIPSPSNPKLRPSSMITPLNTSNSNGSNGSSNGSSRRGSTPTLSNAPGNNNNTKTSRHTVKVSFVEIYNEELVDLLNPSPPTERPPVTIREDTKGQIYWTGVKEVTVESTEDVLRYLQMGTLNRATGSTDMNAKSSRSHAIFSVTLKQEKWIRNNNNNVTPKPSISTHVRNNRENGPTPTSSRSSMIGSPMMNRRSSTLNVRAMIGQMEKRQNTIDEDHIDDDDGKWVVSNSKFHFVDLAGSERLKRTAAEGDRRKEGININAGLLALGNVISALSEPSKRSAHIPYRDSKLTRLLQDSLGGNATTLMIACISPAEVNLIETVNTIKYAHRARSIKNKVERNEAEEWMTSDNPDFLRSIINKLKNEVRSLKSVPTSQPLSPKQPLQQQYPQHQLNGNLNQYISNGLPSQPQPSCSISDIDASHPISTCGSSSATTTITVPDANDLDNQALVADLRRQIEELQNEVTVTRERNQLVETELRQIRYKNRKKNTNSSSTTTRSTGKISDVSDMDFQHLVEPVIEEYEKSISSLESQLAMVRAALSHSDQVLADQESKITTYESARKQEQKALVELKSKLSKSVEREQTSEGYIAELEGKLAKSVEEAMQDQHVLNDLKTKIVKLKDMDESTESYINELEGRLTTSEKERDRLVKLADEAQERLVEQDRQLENIKHRLSMTEVDATQKLLLEDLDKSQDRCRELEQELATLRESLYEQQKTPGDDDIMQDGNFDRTRELSHSSSTSTRSLKDELQHDKELQQIKEHLVLKTSQIDALEEQILQVDTASKKKIVELEEKVQMKQAQIQELEGRLTEVETIRDEFVKSRDEQANEINRLEECLASSRRDLDASQAELHAQRLHNDQMQQSTSAKITELESQIQHTTTVSQDSLDEALEQKRQLEKTLQEQERQAHQALSDRLEELEHVRADMHNLILIQTKQDMVISSLEHKIQAMEILAVSLREQLAERDRQIAQLENDNNEKDRVAHDLQDKVQKILHDIDHVGQERQQLDKVIEYIETSLRKQDDKAEKTSVALQDLQSQYAVCEADLQSKIQTIQALEDEKKSMSDALMAMTNKAKQSSHMVVSLSEQIEDMEQKSEELEDLLRKNCLERDAIHEDLEGKKSEMQEVLHTLEKQNNRTSMLEITIQQLEDTIKTERQLVADNDMSGLVSELRNKLLGLTESKQKMQHDYEIELEQTRRINLDQENIIQSLESSLQAMQTRLEEAVQSHSQKSDQIQSLQEQLNNRRRLTIDTNTSRDSGLPDERRMSNLVKRVEELEREKQKLLLTSSRSTSTNNDASISTTSNEDLLFIVPDDTAQNSVQKLQDRFRAKLHDTEGQEELLEKLMTLMGENSHLSVQVNDLEAQLVLQRSQLQLESKNLELEVMKLSAANERLEKEMEQALPRSQSNTSGNLSSTNQNRDSLLFSSPPQTPRVASPPPNTAPNTLHQKLQRDLSTSSLVTKLQKSGSVRSVAAVHYDYAVDETNRRASTNSMIRPMSSQSSSRYRAQSTGTPTSSPLSPPTAPPTNPLPPIPSPSLSTIPTSSTNTTTSLPPPARSVSTPLLQRQSSCASTTISEIINSNGNFTSDQYEKIIRSLQRKAQVADTDVRAHQEVISKLEAQLSRSENAVRDVKRQLETLSREKQTYILEMENLKNQVARAQDDASVDFDNEEIKKLQDELSNERVLKEKAEKARRILEHRMEELMSKRNKFMCF</sequence>
<dbReference type="SUPFAM" id="SSF52540">
    <property type="entry name" value="P-loop containing nucleoside triphosphate hydrolases"/>
    <property type="match status" value="1"/>
</dbReference>
<evidence type="ECO:0000256" key="3">
    <source>
        <dbReference type="ARBA" id="ARBA00022741"/>
    </source>
</evidence>
<dbReference type="PROSITE" id="PS50067">
    <property type="entry name" value="KINESIN_MOTOR_2"/>
    <property type="match status" value="1"/>
</dbReference>
<feature type="domain" description="Kinesin motor" evidence="9">
    <location>
        <begin position="27"/>
        <end position="542"/>
    </location>
</feature>
<dbReference type="InterPro" id="IPR027417">
    <property type="entry name" value="P-loop_NTPase"/>
</dbReference>
<feature type="binding site" evidence="6">
    <location>
        <begin position="111"/>
        <end position="118"/>
    </location>
    <ligand>
        <name>ATP</name>
        <dbReference type="ChEBI" id="CHEBI:30616"/>
    </ligand>
</feature>
<feature type="coiled-coil region" evidence="7">
    <location>
        <begin position="1224"/>
        <end position="1446"/>
    </location>
</feature>
<feature type="region of interest" description="Disordered" evidence="8">
    <location>
        <begin position="1692"/>
        <end position="1768"/>
    </location>
</feature>
<evidence type="ECO:0000256" key="2">
    <source>
        <dbReference type="ARBA" id="ARBA00022490"/>
    </source>
</evidence>
<feature type="compositionally biased region" description="Pro residues" evidence="8">
    <location>
        <begin position="1722"/>
        <end position="1738"/>
    </location>
</feature>
<accession>A0A8H7SAC6</accession>
<dbReference type="GO" id="GO:0005737">
    <property type="term" value="C:cytoplasm"/>
    <property type="evidence" value="ECO:0007669"/>
    <property type="project" value="UniProtKB-SubCell"/>
</dbReference>
<keyword evidence="5 7" id="KW-0175">Coiled coil</keyword>
<dbReference type="SMART" id="SM00129">
    <property type="entry name" value="KISc"/>
    <property type="match status" value="1"/>
</dbReference>
<dbReference type="InterPro" id="IPR019821">
    <property type="entry name" value="Kinesin_motor_CS"/>
</dbReference>
<dbReference type="PANTHER" id="PTHR47969">
    <property type="entry name" value="CHROMOSOME-ASSOCIATED KINESIN KIF4A-RELATED"/>
    <property type="match status" value="1"/>
</dbReference>
<evidence type="ECO:0000313" key="10">
    <source>
        <dbReference type="EMBL" id="KAG2226634.1"/>
    </source>
</evidence>
<feature type="region of interest" description="Disordered" evidence="8">
    <location>
        <begin position="1"/>
        <end position="27"/>
    </location>
</feature>
<feature type="compositionally biased region" description="Polar residues" evidence="8">
    <location>
        <begin position="361"/>
        <end position="394"/>
    </location>
</feature>
<dbReference type="GO" id="GO:0007018">
    <property type="term" value="P:microtubule-based movement"/>
    <property type="evidence" value="ECO:0007669"/>
    <property type="project" value="InterPro"/>
</dbReference>
<dbReference type="Gene3D" id="3.40.850.10">
    <property type="entry name" value="Kinesin motor domain"/>
    <property type="match status" value="2"/>
</dbReference>
<dbReference type="Pfam" id="PF00225">
    <property type="entry name" value="Kinesin"/>
    <property type="match status" value="2"/>
</dbReference>
<feature type="compositionally biased region" description="Low complexity" evidence="8">
    <location>
        <begin position="7"/>
        <end position="22"/>
    </location>
</feature>
<evidence type="ECO:0000259" key="9">
    <source>
        <dbReference type="PROSITE" id="PS50067"/>
    </source>
</evidence>
<organism evidence="10 11">
    <name type="scientific">Circinella minor</name>
    <dbReference type="NCBI Taxonomy" id="1195481"/>
    <lineage>
        <taxon>Eukaryota</taxon>
        <taxon>Fungi</taxon>
        <taxon>Fungi incertae sedis</taxon>
        <taxon>Mucoromycota</taxon>
        <taxon>Mucoromycotina</taxon>
        <taxon>Mucoromycetes</taxon>
        <taxon>Mucorales</taxon>
        <taxon>Lichtheimiaceae</taxon>
        <taxon>Circinella</taxon>
    </lineage>
</organism>
<dbReference type="PRINTS" id="PR00380">
    <property type="entry name" value="KINESINHEAVY"/>
</dbReference>
<keyword evidence="4 6" id="KW-0067">ATP-binding</keyword>
<comment type="similarity">
    <text evidence="6">Belongs to the TRAFAC class myosin-kinesin ATPase superfamily. Kinesin family.</text>
</comment>
<evidence type="ECO:0000256" key="7">
    <source>
        <dbReference type="SAM" id="Coils"/>
    </source>
</evidence>
<gene>
    <name evidence="10" type="ORF">INT45_005120</name>
</gene>
<protein>
    <recommendedName>
        <fullName evidence="9">Kinesin motor domain-containing protein</fullName>
    </recommendedName>
</protein>
<feature type="coiled-coil region" evidence="7">
    <location>
        <begin position="651"/>
        <end position="685"/>
    </location>
</feature>
<proteinExistence type="inferred from homology"/>
<feature type="compositionally biased region" description="Low complexity" evidence="8">
    <location>
        <begin position="229"/>
        <end position="246"/>
    </location>
</feature>
<feature type="compositionally biased region" description="Low complexity" evidence="8">
    <location>
        <begin position="191"/>
        <end position="207"/>
    </location>
</feature>
<comment type="caution">
    <text evidence="10">The sequence shown here is derived from an EMBL/GenBank/DDBJ whole genome shotgun (WGS) entry which is preliminary data.</text>
</comment>
<name>A0A8H7SAC6_9FUNG</name>
<dbReference type="GO" id="GO:0008017">
    <property type="term" value="F:microtubule binding"/>
    <property type="evidence" value="ECO:0007669"/>
    <property type="project" value="InterPro"/>
</dbReference>
<dbReference type="PANTHER" id="PTHR47969:SF15">
    <property type="entry name" value="CHROMOSOME-ASSOCIATED KINESIN KIF4A-RELATED"/>
    <property type="match status" value="1"/>
</dbReference>
<dbReference type="GO" id="GO:0003777">
    <property type="term" value="F:microtubule motor activity"/>
    <property type="evidence" value="ECO:0007669"/>
    <property type="project" value="InterPro"/>
</dbReference>
<evidence type="ECO:0000256" key="5">
    <source>
        <dbReference type="ARBA" id="ARBA00023054"/>
    </source>
</evidence>
<feature type="compositionally biased region" description="Low complexity" evidence="8">
    <location>
        <begin position="1739"/>
        <end position="1754"/>
    </location>
</feature>
<feature type="compositionally biased region" description="Polar residues" evidence="8">
    <location>
        <begin position="1607"/>
        <end position="1632"/>
    </location>
</feature>
<feature type="coiled-coil region" evidence="7">
    <location>
        <begin position="1811"/>
        <end position="1910"/>
    </location>
</feature>
<feature type="coiled-coil region" evidence="7">
    <location>
        <begin position="1091"/>
        <end position="1195"/>
    </location>
</feature>
<dbReference type="PROSITE" id="PS00411">
    <property type="entry name" value="KINESIN_MOTOR_1"/>
    <property type="match status" value="1"/>
</dbReference>
<feature type="region of interest" description="Disordered" evidence="8">
    <location>
        <begin position="1600"/>
        <end position="1650"/>
    </location>
</feature>
<feature type="coiled-coil region" evidence="7">
    <location>
        <begin position="727"/>
        <end position="782"/>
    </location>
</feature>
<keyword evidence="6" id="KW-0505">Motor protein</keyword>
<reference evidence="10 11" key="1">
    <citation type="submission" date="2020-12" db="EMBL/GenBank/DDBJ databases">
        <title>Metabolic potential, ecology and presence of endohyphal bacteria is reflected in genomic diversity of Mucoromycotina.</title>
        <authorList>
            <person name="Muszewska A."/>
            <person name="Okrasinska A."/>
            <person name="Steczkiewicz K."/>
            <person name="Drgas O."/>
            <person name="Orlowska M."/>
            <person name="Perlinska-Lenart U."/>
            <person name="Aleksandrzak-Piekarczyk T."/>
            <person name="Szatraj K."/>
            <person name="Zielenkiewicz U."/>
            <person name="Pilsyk S."/>
            <person name="Malc E."/>
            <person name="Mieczkowski P."/>
            <person name="Kruszewska J.S."/>
            <person name="Biernat P."/>
            <person name="Pawlowska J."/>
        </authorList>
    </citation>
    <scope>NUCLEOTIDE SEQUENCE [LARGE SCALE GENOMIC DNA]</scope>
    <source>
        <strain evidence="10 11">CBS 142.35</strain>
    </source>
</reference>
<evidence type="ECO:0000256" key="1">
    <source>
        <dbReference type="ARBA" id="ARBA00004496"/>
    </source>
</evidence>
<feature type="compositionally biased region" description="Low complexity" evidence="8">
    <location>
        <begin position="1702"/>
        <end position="1721"/>
    </location>
</feature>
<feature type="compositionally biased region" description="Polar residues" evidence="8">
    <location>
        <begin position="247"/>
        <end position="261"/>
    </location>
</feature>
<dbReference type="GO" id="GO:0005524">
    <property type="term" value="F:ATP binding"/>
    <property type="evidence" value="ECO:0007669"/>
    <property type="project" value="UniProtKB-UniRule"/>
</dbReference>
<evidence type="ECO:0000313" key="11">
    <source>
        <dbReference type="Proteomes" id="UP000646827"/>
    </source>
</evidence>
<feature type="compositionally biased region" description="Pro residues" evidence="8">
    <location>
        <begin position="1633"/>
        <end position="1645"/>
    </location>
</feature>
<feature type="region of interest" description="Disordered" evidence="8">
    <location>
        <begin position="919"/>
        <end position="956"/>
    </location>
</feature>
<dbReference type="GO" id="GO:0005875">
    <property type="term" value="C:microtubule associated complex"/>
    <property type="evidence" value="ECO:0007669"/>
    <property type="project" value="TreeGrafter"/>
</dbReference>
<feature type="region of interest" description="Disordered" evidence="8">
    <location>
        <begin position="152"/>
        <end position="265"/>
    </location>
</feature>
<dbReference type="InterPro" id="IPR027640">
    <property type="entry name" value="Kinesin-like_fam"/>
</dbReference>
<keyword evidence="11" id="KW-1185">Reference proteome</keyword>
<dbReference type="GO" id="GO:0051231">
    <property type="term" value="P:spindle elongation"/>
    <property type="evidence" value="ECO:0007669"/>
    <property type="project" value="TreeGrafter"/>
</dbReference>
<keyword evidence="3 6" id="KW-0547">Nucleotide-binding</keyword>